<dbReference type="PANTHER" id="PTHR43289">
    <property type="entry name" value="MITOGEN-ACTIVATED PROTEIN KINASE KINASE KINASE 20-RELATED"/>
    <property type="match status" value="1"/>
</dbReference>
<dbReference type="GO" id="GO:0005524">
    <property type="term" value="F:ATP binding"/>
    <property type="evidence" value="ECO:0007669"/>
    <property type="project" value="UniProtKB-UniRule"/>
</dbReference>
<keyword evidence="5" id="KW-0808">Transferase</keyword>
<keyword evidence="12 15" id="KW-0472">Membrane</keyword>
<proteinExistence type="predicted"/>
<gene>
    <name evidence="17" type="ORF">QXL92_18190</name>
</gene>
<evidence type="ECO:0000256" key="12">
    <source>
        <dbReference type="ARBA" id="ARBA00023136"/>
    </source>
</evidence>
<dbReference type="InterPro" id="IPR008271">
    <property type="entry name" value="Ser/Thr_kinase_AS"/>
</dbReference>
<evidence type="ECO:0000256" key="13">
    <source>
        <dbReference type="PROSITE-ProRule" id="PRU00504"/>
    </source>
</evidence>
<dbReference type="Proteomes" id="UP001229081">
    <property type="component" value="Unassembled WGS sequence"/>
</dbReference>
<accession>A0AAJ1S3A8</accession>
<dbReference type="SUPFAM" id="SSF63829">
    <property type="entry name" value="Calcium-dependent phosphotriesterase"/>
    <property type="match status" value="1"/>
</dbReference>
<dbReference type="FunFam" id="1.10.510.10:FF:000021">
    <property type="entry name" value="Serine/threonine protein kinase"/>
    <property type="match status" value="1"/>
</dbReference>
<keyword evidence="4" id="KW-0723">Serine/threonine-protein kinase</keyword>
<dbReference type="PROSITE" id="PS00108">
    <property type="entry name" value="PROTEIN_KINASE_ST"/>
    <property type="match status" value="1"/>
</dbReference>
<organism evidence="17 18">
    <name type="scientific">Mycobacterium paragordonae</name>
    <dbReference type="NCBI Taxonomy" id="1389713"/>
    <lineage>
        <taxon>Bacteria</taxon>
        <taxon>Bacillati</taxon>
        <taxon>Actinomycetota</taxon>
        <taxon>Actinomycetes</taxon>
        <taxon>Mycobacteriales</taxon>
        <taxon>Mycobacteriaceae</taxon>
        <taxon>Mycobacterium</taxon>
    </lineage>
</organism>
<comment type="subcellular location">
    <subcellularLocation>
        <location evidence="1">Cell membrane</location>
        <topology evidence="1">Single-pass membrane protein</topology>
    </subcellularLocation>
</comment>
<dbReference type="InterPro" id="IPR001258">
    <property type="entry name" value="NHL_repeat"/>
</dbReference>
<dbReference type="Gene3D" id="2.120.10.30">
    <property type="entry name" value="TolB, C-terminal domain"/>
    <property type="match status" value="1"/>
</dbReference>
<evidence type="ECO:0000256" key="8">
    <source>
        <dbReference type="ARBA" id="ARBA00022741"/>
    </source>
</evidence>
<evidence type="ECO:0000259" key="16">
    <source>
        <dbReference type="PROSITE" id="PS50011"/>
    </source>
</evidence>
<dbReference type="Gene3D" id="2.40.10.500">
    <property type="match status" value="1"/>
</dbReference>
<dbReference type="PROSITE" id="PS51125">
    <property type="entry name" value="NHL"/>
    <property type="match status" value="3"/>
</dbReference>
<keyword evidence="9 17" id="KW-0418">Kinase</keyword>
<dbReference type="CDD" id="cd14014">
    <property type="entry name" value="STKc_PknB_like"/>
    <property type="match status" value="2"/>
</dbReference>
<dbReference type="InterPro" id="IPR000719">
    <property type="entry name" value="Prot_kinase_dom"/>
</dbReference>
<evidence type="ECO:0000313" key="17">
    <source>
        <dbReference type="EMBL" id="MDP7736676.1"/>
    </source>
</evidence>
<name>A0AAJ1S3A8_9MYCO</name>
<protein>
    <recommendedName>
        <fullName evidence="2">non-specific serine/threonine protein kinase</fullName>
        <ecNumber evidence="2">2.7.11.1</ecNumber>
    </recommendedName>
</protein>
<feature type="transmembrane region" description="Helical" evidence="15">
    <location>
        <begin position="538"/>
        <end position="557"/>
    </location>
</feature>
<evidence type="ECO:0000256" key="2">
    <source>
        <dbReference type="ARBA" id="ARBA00012513"/>
    </source>
</evidence>
<dbReference type="Gene3D" id="1.10.510.10">
    <property type="entry name" value="Transferase(Phosphotransferase) domain 1"/>
    <property type="match status" value="2"/>
</dbReference>
<dbReference type="InterPro" id="IPR017441">
    <property type="entry name" value="Protein_kinase_ATP_BS"/>
</dbReference>
<dbReference type="EMBL" id="JAUFSA010000001">
    <property type="protein sequence ID" value="MDP7736676.1"/>
    <property type="molecule type" value="Genomic_DNA"/>
</dbReference>
<dbReference type="AlphaFoldDB" id="A0AAJ1S3A8"/>
<evidence type="ECO:0000256" key="3">
    <source>
        <dbReference type="ARBA" id="ARBA00022475"/>
    </source>
</evidence>
<dbReference type="GO" id="GO:0005886">
    <property type="term" value="C:plasma membrane"/>
    <property type="evidence" value="ECO:0007669"/>
    <property type="project" value="UniProtKB-SubCell"/>
</dbReference>
<evidence type="ECO:0000256" key="5">
    <source>
        <dbReference type="ARBA" id="ARBA00022679"/>
    </source>
</evidence>
<dbReference type="InterPro" id="IPR011042">
    <property type="entry name" value="6-blade_b-propeller_TolB-like"/>
</dbReference>
<evidence type="ECO:0000256" key="10">
    <source>
        <dbReference type="ARBA" id="ARBA00022840"/>
    </source>
</evidence>
<keyword evidence="3" id="KW-1003">Cell membrane</keyword>
<keyword evidence="8 14" id="KW-0547">Nucleotide-binding</keyword>
<dbReference type="CDD" id="cd14952">
    <property type="entry name" value="NHL_PKND_like"/>
    <property type="match status" value="1"/>
</dbReference>
<dbReference type="GO" id="GO:0004674">
    <property type="term" value="F:protein serine/threonine kinase activity"/>
    <property type="evidence" value="ECO:0007669"/>
    <property type="project" value="UniProtKB-KW"/>
</dbReference>
<dbReference type="Pfam" id="PF00069">
    <property type="entry name" value="Pkinase"/>
    <property type="match status" value="2"/>
</dbReference>
<evidence type="ECO:0000256" key="4">
    <source>
        <dbReference type="ARBA" id="ARBA00022527"/>
    </source>
</evidence>
<dbReference type="Gene3D" id="3.30.200.20">
    <property type="entry name" value="Phosphorylase Kinase, domain 1"/>
    <property type="match status" value="2"/>
</dbReference>
<dbReference type="PROSITE" id="PS50011">
    <property type="entry name" value="PROTEIN_KINASE_DOM"/>
    <property type="match status" value="2"/>
</dbReference>
<reference evidence="17" key="1">
    <citation type="submission" date="2023-06" db="EMBL/GenBank/DDBJ databases">
        <title>Identification of two novel mycobacterium reveal diversities and complexities of Mycobacterium gordonae clade.</title>
        <authorList>
            <person name="Matsumoto Y."/>
            <person name="Nakamura S."/>
            <person name="Motooka D."/>
            <person name="Fukushima K."/>
        </authorList>
    </citation>
    <scope>NUCLEOTIDE SEQUENCE</scope>
    <source>
        <strain evidence="17">TY812</strain>
    </source>
</reference>
<evidence type="ECO:0000256" key="15">
    <source>
        <dbReference type="SAM" id="Phobius"/>
    </source>
</evidence>
<feature type="repeat" description="NHL" evidence="13">
    <location>
        <begin position="752"/>
        <end position="780"/>
    </location>
</feature>
<dbReference type="InterPro" id="IPR035016">
    <property type="entry name" value="NHL_PKND"/>
</dbReference>
<evidence type="ECO:0000256" key="6">
    <source>
        <dbReference type="ARBA" id="ARBA00022692"/>
    </source>
</evidence>
<keyword evidence="10 14" id="KW-0067">ATP-binding</keyword>
<keyword evidence="7" id="KW-0677">Repeat</keyword>
<dbReference type="SMART" id="SM00220">
    <property type="entry name" value="S_TKc"/>
    <property type="match status" value="2"/>
</dbReference>
<dbReference type="PROSITE" id="PS00107">
    <property type="entry name" value="PROTEIN_KINASE_ATP"/>
    <property type="match status" value="1"/>
</dbReference>
<dbReference type="InterPro" id="IPR011009">
    <property type="entry name" value="Kinase-like_dom_sf"/>
</dbReference>
<feature type="repeat" description="NHL" evidence="13">
    <location>
        <begin position="786"/>
        <end position="822"/>
    </location>
</feature>
<dbReference type="SUPFAM" id="SSF56112">
    <property type="entry name" value="Protein kinase-like (PK-like)"/>
    <property type="match status" value="2"/>
</dbReference>
<evidence type="ECO:0000313" key="18">
    <source>
        <dbReference type="Proteomes" id="UP001229081"/>
    </source>
</evidence>
<evidence type="ECO:0000256" key="14">
    <source>
        <dbReference type="PROSITE-ProRule" id="PRU10141"/>
    </source>
</evidence>
<evidence type="ECO:0000256" key="9">
    <source>
        <dbReference type="ARBA" id="ARBA00022777"/>
    </source>
</evidence>
<evidence type="ECO:0000256" key="11">
    <source>
        <dbReference type="ARBA" id="ARBA00022989"/>
    </source>
</evidence>
<feature type="domain" description="Protein kinase" evidence="16">
    <location>
        <begin position="13"/>
        <end position="234"/>
    </location>
</feature>
<dbReference type="PANTHER" id="PTHR43289:SF6">
    <property type="entry name" value="SERINE_THREONINE-PROTEIN KINASE NEKL-3"/>
    <property type="match status" value="1"/>
</dbReference>
<feature type="binding site" evidence="14">
    <location>
        <position position="273"/>
    </location>
    <ligand>
        <name>ATP</name>
        <dbReference type="ChEBI" id="CHEBI:30616"/>
    </ligand>
</feature>
<dbReference type="GO" id="GO:0080090">
    <property type="term" value="P:regulation of primary metabolic process"/>
    <property type="evidence" value="ECO:0007669"/>
    <property type="project" value="UniProtKB-ARBA"/>
</dbReference>
<keyword evidence="11 15" id="KW-1133">Transmembrane helix</keyword>
<dbReference type="EC" id="2.7.11.1" evidence="2"/>
<dbReference type="Pfam" id="PF01436">
    <property type="entry name" value="NHL"/>
    <property type="match status" value="2"/>
</dbReference>
<feature type="repeat" description="NHL" evidence="13">
    <location>
        <begin position="573"/>
        <end position="609"/>
    </location>
</feature>
<comment type="caution">
    <text evidence="17">The sequence shown here is derived from an EMBL/GenBank/DDBJ whole genome shotgun (WGS) entry which is preliminary data.</text>
</comment>
<feature type="domain" description="Protein kinase" evidence="16">
    <location>
        <begin position="244"/>
        <end position="505"/>
    </location>
</feature>
<sequence length="822" mass="86990">MTAEVEGEVFGRYRLLEVLRWGGVGTVYRARDTMMTRDVAIKVIPAEPAYQDRFRQEVAVAARLNNPNIIPIYEAGEIDGRLYLVMPVVDGIDLQTLLHRDGPMSPKLAVRVIEQAAAALEAGHSCGLTHGDVSPPNIFVVGGEFVYLLDFGAAVDSSSPADPRSDIHALTRVLYECLTGQPPGAGRDAALPAGFDPVIARGMADDPDDCYQSARELADDARAALAPMATTVTVTTDETDFGRYRLFELLGAGGMGSVYRAHDTLLGRDVAVKVLRPELASEPGYQERFRREAYAAGRLADPHIIPIYEAGEIDGRLYLVMPIIDGVDLHHVLDHAGPMSPQQAVSVVDQVAVALDSAHKSGLVHRDVKPSNLLMVGEEFVYLIDFGLVHEATAARLTRTDIAPGSPAYMAPERFRAGTIADARADVYSLACVLYECLTGRPPFRGGGVEGLTAAHLFEEPPRPSCADPAMPAGFDEVIARGMAKDPDDRYQSAPELAVAARAALTTPPAKTPVATDALHPTQDARTVPPLPRVRRRALAYGAVAVVVALIAAIVALTNGFPFRSGSAQAQIVLPFTGLNGPLGVAVDVNGNVYVTDSGNNRVVKLAASSTTQTVAPFADLNHPGGIAVDEQGNLAVTEPANNRVLELAAGSTGQTVLPLTDLAGPAGVALYTRNPGTDRIVVADSGHDRVLALSGVHSSQRELPFTGLDEPSGVAVGSDGGLFVIDRANERVLKLPWTASVATVLPYAVGHPDFVAVDATGDLYVTDSHANRVMKLTKDTTTSITLPFNGLKGPQGVAVDSAGNVYVADTGNNRVLKLPRG</sequence>
<evidence type="ECO:0000256" key="1">
    <source>
        <dbReference type="ARBA" id="ARBA00004162"/>
    </source>
</evidence>
<keyword evidence="6 15" id="KW-0812">Transmembrane</keyword>
<evidence type="ECO:0000256" key="7">
    <source>
        <dbReference type="ARBA" id="ARBA00022737"/>
    </source>
</evidence>
<dbReference type="RefSeq" id="WP_166433901.1">
    <property type="nucleotide sequence ID" value="NZ_JAUFSA010000001.1"/>
</dbReference>